<proteinExistence type="predicted"/>
<dbReference type="EMBL" id="LUHQ01000003">
    <property type="protein sequence ID" value="OAP05352.1"/>
    <property type="molecule type" value="Genomic_DNA"/>
</dbReference>
<feature type="region of interest" description="Disordered" evidence="1">
    <location>
        <begin position="37"/>
        <end position="85"/>
    </location>
</feature>
<evidence type="ECO:0000313" key="3">
    <source>
        <dbReference type="Proteomes" id="UP000078284"/>
    </source>
</evidence>
<protein>
    <submittedName>
        <fullName evidence="2">Uncharacterized protein</fullName>
    </submittedName>
</protein>
<dbReference type="AlphaFoldDB" id="A0A178VKL0"/>
<organism evidence="2 3">
    <name type="scientific">Arabidopsis thaliana</name>
    <name type="common">Mouse-ear cress</name>
    <dbReference type="NCBI Taxonomy" id="3702"/>
    <lineage>
        <taxon>Eukaryota</taxon>
        <taxon>Viridiplantae</taxon>
        <taxon>Streptophyta</taxon>
        <taxon>Embryophyta</taxon>
        <taxon>Tracheophyta</taxon>
        <taxon>Spermatophyta</taxon>
        <taxon>Magnoliopsida</taxon>
        <taxon>eudicotyledons</taxon>
        <taxon>Gunneridae</taxon>
        <taxon>Pentapetalae</taxon>
        <taxon>rosids</taxon>
        <taxon>malvids</taxon>
        <taxon>Brassicales</taxon>
        <taxon>Brassicaceae</taxon>
        <taxon>Camelineae</taxon>
        <taxon>Arabidopsis</taxon>
    </lineage>
</organism>
<dbReference type="Pfam" id="PF15697">
    <property type="entry name" value="DUF4666"/>
    <property type="match status" value="1"/>
</dbReference>
<name>A0A178VKL0_ARATH</name>
<comment type="caution">
    <text evidence="2">The sequence shown here is derived from an EMBL/GenBank/DDBJ whole genome shotgun (WGS) entry which is preliminary data.</text>
</comment>
<gene>
    <name evidence="2" type="ordered locus">AXX17_At3g00370</name>
</gene>
<evidence type="ECO:0000256" key="1">
    <source>
        <dbReference type="SAM" id="MobiDB-lite"/>
    </source>
</evidence>
<dbReference type="InterPro" id="IPR031421">
    <property type="entry name" value="DUF4666"/>
</dbReference>
<evidence type="ECO:0000313" key="2">
    <source>
        <dbReference type="EMBL" id="OAP05352.1"/>
    </source>
</evidence>
<dbReference type="PANTHER" id="PTHR33730:SF32">
    <property type="entry name" value="MAPK KINASE SUBSTRATE PROTEIN"/>
    <property type="match status" value="1"/>
</dbReference>
<dbReference type="PANTHER" id="PTHR33730">
    <property type="entry name" value="OS05G0542732 PROTEIN-RELATED"/>
    <property type="match status" value="1"/>
</dbReference>
<dbReference type="Proteomes" id="UP000078284">
    <property type="component" value="Chromosome 3"/>
</dbReference>
<reference evidence="3" key="1">
    <citation type="journal article" date="2016" name="Proc. Natl. Acad. Sci. U.S.A.">
        <title>Chromosome-level assembly of Arabidopsis thaliana Ler reveals the extent of translocation and inversion polymorphisms.</title>
        <authorList>
            <person name="Zapata L."/>
            <person name="Ding J."/>
            <person name="Willing E.M."/>
            <person name="Hartwig B."/>
            <person name="Bezdan D."/>
            <person name="Jiao W.B."/>
            <person name="Patel V."/>
            <person name="Velikkakam James G."/>
            <person name="Koornneef M."/>
            <person name="Ossowski S."/>
            <person name="Schneeberger K."/>
        </authorList>
    </citation>
    <scope>NUCLEOTIDE SEQUENCE [LARGE SCALE GENOMIC DNA]</scope>
    <source>
        <strain evidence="3">cv. Landsberg erecta</strain>
    </source>
</reference>
<accession>A0A178VKL0</accession>
<sequence length="106" mass="11582">MTSLQRSAVSFRRQGSSGRIWSDQFILDQKNGAILQNHLEQTGRNSNDLEDKNPSQKSSSSSSSSSPPPYFSEIRRGPDISSSTRNKLACGLSSLFRQCIGSSARA</sequence>